<dbReference type="CDD" id="cd09917">
    <property type="entry name" value="F-box_SF"/>
    <property type="match status" value="1"/>
</dbReference>
<dbReference type="Pfam" id="PF00646">
    <property type="entry name" value="F-box"/>
    <property type="match status" value="1"/>
</dbReference>
<dbReference type="Pfam" id="PF24467">
    <property type="entry name" value="ARM_FBXO47"/>
    <property type="match status" value="1"/>
</dbReference>
<dbReference type="InterPro" id="IPR036047">
    <property type="entry name" value="F-box-like_dom_sf"/>
</dbReference>
<organism evidence="2 3">
    <name type="scientific">Bursaphelenchus xylophilus</name>
    <name type="common">Pinewood nematode worm</name>
    <name type="synonym">Aphelenchoides xylophilus</name>
    <dbReference type="NCBI Taxonomy" id="6326"/>
    <lineage>
        <taxon>Eukaryota</taxon>
        <taxon>Metazoa</taxon>
        <taxon>Ecdysozoa</taxon>
        <taxon>Nematoda</taxon>
        <taxon>Chromadorea</taxon>
        <taxon>Rhabditida</taxon>
        <taxon>Tylenchina</taxon>
        <taxon>Tylenchomorpha</taxon>
        <taxon>Aphelenchoidea</taxon>
        <taxon>Aphelenchoididae</taxon>
        <taxon>Bursaphelenchus</taxon>
    </lineage>
</organism>
<accession>A0A1I7S073</accession>
<dbReference type="PROSITE" id="PS50181">
    <property type="entry name" value="FBOX"/>
    <property type="match status" value="1"/>
</dbReference>
<dbReference type="PANTHER" id="PTHR34098">
    <property type="entry name" value="F-BOX ONLY PROTEIN 47"/>
    <property type="match status" value="1"/>
</dbReference>
<feature type="domain" description="F-box" evidence="1">
    <location>
        <begin position="46"/>
        <end position="85"/>
    </location>
</feature>
<evidence type="ECO:0000259" key="1">
    <source>
        <dbReference type="PROSITE" id="PS50181"/>
    </source>
</evidence>
<dbReference type="SUPFAM" id="SSF81383">
    <property type="entry name" value="F-box domain"/>
    <property type="match status" value="1"/>
</dbReference>
<dbReference type="Proteomes" id="UP000095284">
    <property type="component" value="Unplaced"/>
</dbReference>
<reference evidence="3" key="1">
    <citation type="submission" date="2016-11" db="UniProtKB">
        <authorList>
            <consortium name="WormBaseParasite"/>
        </authorList>
    </citation>
    <scope>IDENTIFICATION</scope>
</reference>
<evidence type="ECO:0000313" key="2">
    <source>
        <dbReference type="Proteomes" id="UP000095284"/>
    </source>
</evidence>
<proteinExistence type="predicted"/>
<dbReference type="InterPro" id="IPR001810">
    <property type="entry name" value="F-box_dom"/>
</dbReference>
<dbReference type="PANTHER" id="PTHR34098:SF1">
    <property type="entry name" value="F-BOX ONLY PROTEIN 47"/>
    <property type="match status" value="1"/>
</dbReference>
<dbReference type="InterPro" id="IPR056622">
    <property type="entry name" value="ARM_FBXO47"/>
</dbReference>
<evidence type="ECO:0000313" key="3">
    <source>
        <dbReference type="WBParaSite" id="BXY_0639600.1"/>
    </source>
</evidence>
<sequence>MYALEKITSFFSSRKRKTKSFPSLVAKKQRQSTESSAEFTKPPVSSFGILQLPRETLWHIFEHMDLTSLIRFQQVSSQSKYDVIRFLKRTSQIPKFAKWFSEFRSNVETSKMCQFMMKAVFMDEFSIFHYQSALNWLKAAYPFRDVLPLPMMLETFMFGISTEYRILLIRGLTEAFFKEDMSSYIKIRLEDSTRYTELESEMYLRFRETMYNVQMENNTKALVFSTFLRYFASLWTARVEYICVMALFGPRKVSGEKMAINFEEIEDGHLAPTELRGISEFFRILPSLESTDVPRIIRWSKRACFALLEDLTTSPMWSMQNFVTLLILQPYLALITITVRVDSGMIAEAASVFFYILRKCYFQWLYPSNNKIRFAEYILNHISADEAREFFIHFRQQSVDYLNEYRRIQRDEQVETIREAVVQAYFTVFGFDPEKDH</sequence>
<dbReference type="InterPro" id="IPR038946">
    <property type="entry name" value="FBXO47"/>
</dbReference>
<name>A0A1I7S073_BURXY</name>
<dbReference type="WBParaSite" id="BXY_0639600.1">
    <property type="protein sequence ID" value="BXY_0639600.1"/>
    <property type="gene ID" value="BXY_0639600"/>
</dbReference>
<protein>
    <submittedName>
        <fullName evidence="3">F-box domain-containing protein</fullName>
    </submittedName>
</protein>
<dbReference type="AlphaFoldDB" id="A0A1I7S073"/>